<feature type="compositionally biased region" description="Basic and acidic residues" evidence="4">
    <location>
        <begin position="185"/>
        <end position="198"/>
    </location>
</feature>
<reference evidence="7 8" key="1">
    <citation type="submission" date="2024-03" db="EMBL/GenBank/DDBJ databases">
        <authorList>
            <person name="Brejova B."/>
        </authorList>
    </citation>
    <scope>NUCLEOTIDE SEQUENCE [LARGE SCALE GENOMIC DNA]</scope>
    <source>
        <strain evidence="7 8">CBS 14171</strain>
    </source>
</reference>
<evidence type="ECO:0008006" key="9">
    <source>
        <dbReference type="Google" id="ProtNLM"/>
    </source>
</evidence>
<feature type="compositionally biased region" description="Basic and acidic residues" evidence="4">
    <location>
        <begin position="131"/>
        <end position="143"/>
    </location>
</feature>
<dbReference type="EMBL" id="OZ022405">
    <property type="protein sequence ID" value="CAK9436314.1"/>
    <property type="molecule type" value="Genomic_DNA"/>
</dbReference>
<dbReference type="Gene3D" id="2.40.50.140">
    <property type="entry name" value="Nucleic acid-binding proteins"/>
    <property type="match status" value="1"/>
</dbReference>
<dbReference type="PROSITE" id="PS50886">
    <property type="entry name" value="TRBD"/>
    <property type="match status" value="1"/>
</dbReference>
<dbReference type="SUPFAM" id="SSF50249">
    <property type="entry name" value="Nucleic acid-binding proteins"/>
    <property type="match status" value="1"/>
</dbReference>
<gene>
    <name evidence="7" type="ORF">LODBEIA_P08720</name>
</gene>
<dbReference type="Pfam" id="PF21972">
    <property type="entry name" value="Arc1p_N_like"/>
    <property type="match status" value="1"/>
</dbReference>
<dbReference type="RefSeq" id="XP_066827810.1">
    <property type="nucleotide sequence ID" value="XM_066976840.1"/>
</dbReference>
<dbReference type="PROSITE" id="PS50405">
    <property type="entry name" value="GST_CTER"/>
    <property type="match status" value="1"/>
</dbReference>
<dbReference type="InterPro" id="IPR053836">
    <property type="entry name" value="Arc1-like_N"/>
</dbReference>
<dbReference type="InterPro" id="IPR051270">
    <property type="entry name" value="Tyrosine-tRNA_ligase_regulator"/>
</dbReference>
<dbReference type="PANTHER" id="PTHR11586">
    <property type="entry name" value="TRNA-AMINOACYLATION COFACTOR ARC1 FAMILY MEMBER"/>
    <property type="match status" value="1"/>
</dbReference>
<feature type="compositionally biased region" description="Low complexity" evidence="4">
    <location>
        <begin position="207"/>
        <end position="223"/>
    </location>
</feature>
<keyword evidence="1 3" id="KW-0820">tRNA-binding</keyword>
<dbReference type="CDD" id="cd10304">
    <property type="entry name" value="GST_C_Arc1p_N_like"/>
    <property type="match status" value="1"/>
</dbReference>
<organism evidence="7 8">
    <name type="scientific">Lodderomyces beijingensis</name>
    <dbReference type="NCBI Taxonomy" id="1775926"/>
    <lineage>
        <taxon>Eukaryota</taxon>
        <taxon>Fungi</taxon>
        <taxon>Dikarya</taxon>
        <taxon>Ascomycota</taxon>
        <taxon>Saccharomycotina</taxon>
        <taxon>Pichiomycetes</taxon>
        <taxon>Debaryomycetaceae</taxon>
        <taxon>Candida/Lodderomyces clade</taxon>
        <taxon>Lodderomyces</taxon>
    </lineage>
</organism>
<proteinExistence type="predicted"/>
<evidence type="ECO:0000313" key="7">
    <source>
        <dbReference type="EMBL" id="CAK9436314.1"/>
    </source>
</evidence>
<feature type="compositionally biased region" description="Basic and acidic residues" evidence="4">
    <location>
        <begin position="153"/>
        <end position="168"/>
    </location>
</feature>
<feature type="region of interest" description="Disordered" evidence="4">
    <location>
        <begin position="131"/>
        <end position="223"/>
    </location>
</feature>
<feature type="domain" description="TRNA-binding" evidence="6">
    <location>
        <begin position="223"/>
        <end position="327"/>
    </location>
</feature>
<evidence type="ECO:0000256" key="4">
    <source>
        <dbReference type="SAM" id="MobiDB-lite"/>
    </source>
</evidence>
<dbReference type="InterPro" id="IPR012340">
    <property type="entry name" value="NA-bd_OB-fold"/>
</dbReference>
<dbReference type="SUPFAM" id="SSF47616">
    <property type="entry name" value="GST C-terminal domain-like"/>
    <property type="match status" value="1"/>
</dbReference>
<dbReference type="Gene3D" id="1.20.1050.10">
    <property type="match status" value="1"/>
</dbReference>
<dbReference type="Pfam" id="PF01588">
    <property type="entry name" value="tRNA_bind"/>
    <property type="match status" value="1"/>
</dbReference>
<evidence type="ECO:0000313" key="8">
    <source>
        <dbReference type="Proteomes" id="UP001497383"/>
    </source>
</evidence>
<evidence type="ECO:0000256" key="3">
    <source>
        <dbReference type="PROSITE-ProRule" id="PRU00209"/>
    </source>
</evidence>
<protein>
    <recommendedName>
        <fullName evidence="9">tRNA-binding domain-containing protein</fullName>
    </recommendedName>
</protein>
<dbReference type="PANTHER" id="PTHR11586:SF33">
    <property type="entry name" value="AMINOACYL TRNA SYNTHASE COMPLEX-INTERACTING MULTIFUNCTIONAL PROTEIN 1"/>
    <property type="match status" value="1"/>
</dbReference>
<dbReference type="InterPro" id="IPR002547">
    <property type="entry name" value="tRNA-bd_dom"/>
</dbReference>
<accession>A0ABP0ZGD9</accession>
<evidence type="ECO:0000259" key="5">
    <source>
        <dbReference type="PROSITE" id="PS50405"/>
    </source>
</evidence>
<keyword evidence="2 3" id="KW-0694">RNA-binding</keyword>
<dbReference type="GeneID" id="92206068"/>
<dbReference type="InterPro" id="IPR010987">
    <property type="entry name" value="Glutathione-S-Trfase_C-like"/>
</dbReference>
<evidence type="ECO:0000256" key="1">
    <source>
        <dbReference type="ARBA" id="ARBA00022555"/>
    </source>
</evidence>
<keyword evidence="8" id="KW-1185">Reference proteome</keyword>
<evidence type="ECO:0000256" key="2">
    <source>
        <dbReference type="ARBA" id="ARBA00022884"/>
    </source>
</evidence>
<dbReference type="CDD" id="cd02799">
    <property type="entry name" value="tRNA_bind_EMAP-II_like"/>
    <property type="match status" value="1"/>
</dbReference>
<evidence type="ECO:0000259" key="6">
    <source>
        <dbReference type="PROSITE" id="PS50886"/>
    </source>
</evidence>
<dbReference type="Proteomes" id="UP001497383">
    <property type="component" value="Chromosome 1"/>
</dbReference>
<feature type="domain" description="GST C-terminal" evidence="5">
    <location>
        <begin position="1"/>
        <end position="137"/>
    </location>
</feature>
<dbReference type="InterPro" id="IPR036282">
    <property type="entry name" value="Glutathione-S-Trfase_C_sf"/>
</dbReference>
<sequence length="393" mass="43235">MSQFLKKFAKIPISAIPEQLVSVAFPEVSPESKALSSQFETLSSRLDEKDTLPQINDSLRSKTFVSGSTPSRADFVLFKSVFPVASKWTSKDDLAQYRHIIRWVDLVQNTLVAVPEPLKVDFDVEIPREVKEKKKPAAKEGDKQQGAGSANDKSSKKDAKEKEQEQKQKQKQSPGAAAAPALTEEQLKERAAAKEAKKAAKAKLNAEKQQQQKSASTTASTPSPAMVDLRVGFIQKAERHPDADSLYVSTIDMGDEEGPRTVCSGLVNYIPIEEMQKRFVVVVANLKPVTMRGIKSCAMVLCASSDDHTTVEFVNPPKDSKAGDKIFFEGFNGVPEKQLNPKKKIWEAIQPKFTTTADFAVTFTPEEGSEPKNLVNEKGELCRNSTLVGAHVN</sequence>
<name>A0ABP0ZGD9_9ASCO</name>